<dbReference type="Proteomes" id="UP000180280">
    <property type="component" value="Unassembled WGS sequence"/>
</dbReference>
<keyword evidence="4" id="KW-1185">Reference proteome</keyword>
<evidence type="ECO:0000313" key="2">
    <source>
        <dbReference type="EMBL" id="OHX17239.1"/>
    </source>
</evidence>
<dbReference type="AlphaFoldDB" id="A0A1S1WT00"/>
<protein>
    <submittedName>
        <fullName evidence="1">Uncharacterized protein</fullName>
    </submittedName>
</protein>
<sequence length="74" mass="8412">MALASSLRGIDILLLILWTYALGGEMRTAYEWYLRARSIGVGVILACTLQWMRGALGCWWPGWARPGQNKESRR</sequence>
<comment type="caution">
    <text evidence="1">The sequence shown here is derived from an EMBL/GenBank/DDBJ whole genome shotgun (WGS) entry which is preliminary data.</text>
</comment>
<dbReference type="EMBL" id="MKCT01000070">
    <property type="protein sequence ID" value="OHX17239.1"/>
    <property type="molecule type" value="Genomic_DNA"/>
</dbReference>
<name>A0A1S1WT00_9NEIS</name>
<evidence type="ECO:0000313" key="4">
    <source>
        <dbReference type="Proteomes" id="UP000180280"/>
    </source>
</evidence>
<organism evidence="1 3">
    <name type="scientific">Chromobacterium sphagni</name>
    <dbReference type="NCBI Taxonomy" id="1903179"/>
    <lineage>
        <taxon>Bacteria</taxon>
        <taxon>Pseudomonadati</taxon>
        <taxon>Pseudomonadota</taxon>
        <taxon>Betaproteobacteria</taxon>
        <taxon>Neisseriales</taxon>
        <taxon>Chromobacteriaceae</taxon>
        <taxon>Chromobacterium</taxon>
    </lineage>
</organism>
<dbReference type="Proteomes" id="UP000180088">
    <property type="component" value="Unassembled WGS sequence"/>
</dbReference>
<proteinExistence type="predicted"/>
<evidence type="ECO:0000313" key="1">
    <source>
        <dbReference type="EMBL" id="OHX10397.1"/>
    </source>
</evidence>
<evidence type="ECO:0000313" key="3">
    <source>
        <dbReference type="Proteomes" id="UP000180088"/>
    </source>
</evidence>
<gene>
    <name evidence="2" type="ORF">BI344_21030</name>
    <name evidence="1" type="ORF">BI347_21670</name>
</gene>
<accession>A0A1S1WT00</accession>
<dbReference type="EMBL" id="MKCS01000004">
    <property type="protein sequence ID" value="OHX10397.1"/>
    <property type="molecule type" value="Genomic_DNA"/>
</dbReference>
<reference evidence="3 4" key="1">
    <citation type="submission" date="2016-09" db="EMBL/GenBank/DDBJ databases">
        <title>Chromobacterium muskegensis sp. nov., an insecticidal bacterium isolated from Sphagnum bogs.</title>
        <authorList>
            <person name="Sparks M.E."/>
            <person name="Blackburn M.B."/>
            <person name="Gundersen-Rindal D.E."/>
            <person name="Mitchell A."/>
            <person name="Farrar R."/>
            <person name="Kuhar D."/>
        </authorList>
    </citation>
    <scope>NUCLEOTIDE SEQUENCE [LARGE SCALE GENOMIC DNA]</scope>
    <source>
        <strain evidence="2 4">14B-1</strain>
        <strain evidence="1 3">37-2</strain>
    </source>
</reference>